<dbReference type="PANTHER" id="PTHR40084">
    <property type="entry name" value="PHOSPHOHYDROLASE, PHP FAMILY"/>
    <property type="match status" value="1"/>
</dbReference>
<dbReference type="Gene3D" id="3.40.50.300">
    <property type="entry name" value="P-loop containing nucleotide triphosphate hydrolases"/>
    <property type="match status" value="3"/>
</dbReference>
<dbReference type="Pfam" id="PF00580">
    <property type="entry name" value="UvrD-helicase"/>
    <property type="match status" value="2"/>
</dbReference>
<dbReference type="InterPro" id="IPR014016">
    <property type="entry name" value="UvrD-like_ATP-bd"/>
</dbReference>
<feature type="region of interest" description="Disordered" evidence="6">
    <location>
        <begin position="426"/>
        <end position="449"/>
    </location>
</feature>
<dbReference type="PROSITE" id="PS51198">
    <property type="entry name" value="UVRD_HELICASE_ATP_BIND"/>
    <property type="match status" value="1"/>
</dbReference>
<dbReference type="Proteomes" id="UP000474718">
    <property type="component" value="Unassembled WGS sequence"/>
</dbReference>
<keyword evidence="12" id="KW-1185">Reference proteome</keyword>
<keyword evidence="4 5" id="KW-0067">ATP-binding</keyword>
<evidence type="ECO:0000259" key="8">
    <source>
        <dbReference type="PROSITE" id="PS51217"/>
    </source>
</evidence>
<dbReference type="InterPro" id="IPR027417">
    <property type="entry name" value="P-loop_NTPase"/>
</dbReference>
<feature type="domain" description="UvrD-like helicase C-terminal" evidence="8">
    <location>
        <begin position="712"/>
        <end position="978"/>
    </location>
</feature>
<dbReference type="CDD" id="cd17932">
    <property type="entry name" value="DEXQc_UvrD"/>
    <property type="match status" value="1"/>
</dbReference>
<dbReference type="Gene3D" id="3.20.20.140">
    <property type="entry name" value="Metal-dependent hydrolases"/>
    <property type="match status" value="1"/>
</dbReference>
<dbReference type="InterPro" id="IPR013986">
    <property type="entry name" value="DExx_box_DNA_helicase_dom_sf"/>
</dbReference>
<dbReference type="GO" id="GO:0016787">
    <property type="term" value="F:hydrolase activity"/>
    <property type="evidence" value="ECO:0007669"/>
    <property type="project" value="UniProtKB-UniRule"/>
</dbReference>
<evidence type="ECO:0000256" key="3">
    <source>
        <dbReference type="ARBA" id="ARBA00022806"/>
    </source>
</evidence>
<name>A0AAQ1MCI0_9FIRM</name>
<evidence type="ECO:0000313" key="12">
    <source>
        <dbReference type="Proteomes" id="UP000474718"/>
    </source>
</evidence>
<dbReference type="Pfam" id="PF13361">
    <property type="entry name" value="UvrD_C"/>
    <property type="match status" value="2"/>
</dbReference>
<dbReference type="SUPFAM" id="SSF52540">
    <property type="entry name" value="P-loop containing nucleoside triphosphate hydrolases"/>
    <property type="match status" value="1"/>
</dbReference>
<dbReference type="EMBL" id="FQVY01000001">
    <property type="protein sequence ID" value="SHF87170.1"/>
    <property type="molecule type" value="Genomic_DNA"/>
</dbReference>
<dbReference type="CDD" id="cd19067">
    <property type="entry name" value="PfuEndoQ-like"/>
    <property type="match status" value="1"/>
</dbReference>
<keyword evidence="3 5" id="KW-0347">Helicase</keyword>
<feature type="binding site" evidence="5">
    <location>
        <begin position="482"/>
        <end position="489"/>
    </location>
    <ligand>
        <name>ATP</name>
        <dbReference type="ChEBI" id="CHEBI:30616"/>
    </ligand>
</feature>
<dbReference type="GO" id="GO:0005524">
    <property type="term" value="F:ATP binding"/>
    <property type="evidence" value="ECO:0007669"/>
    <property type="project" value="UniProtKB-UniRule"/>
</dbReference>
<evidence type="ECO:0000313" key="9">
    <source>
        <dbReference type="EMBL" id="MZL68412.1"/>
    </source>
</evidence>
<sequence>MYIADLHIHSKYSRATSADCDAPHLDLWARRKGIGLVGTGDFTHPVWRASLKECLEPAEEGLYTLKAEYRLPDDTAGVREPPRFVLSGEISSIYKQGGKTRKVHNCILLPSLEAAEELAQKLEAIGNVHSDGRPILGLSSHDLLEITLEVCPEAVFVPAHIWTPHFSLFGAFSGFDTLEECFGELTPHIHAVETGLSSDPPMNWRVSALDGLQLISNSDAHSPQKLGREGTLIEGPLSFAGMARAIQTGEGLAGTLEFFPEEGKYHLDGHRNCGLCLSPEETIALGGVCPVCGKKITIGVEHRVEELADRPRGAARQGAKPFESICPLPEVIAASVGASAAGKRVQAQYMEMLAELGPEFAILREVPLSQIGLAAGPCVGEGIRRLRAGEVERVPGFDGQFGTITLLSPSEIEVLSGQVSLFGASRPGSRKRAATGEAKRLSRPQKGDGMAAAAPLVQDGPALNEQQRQAVEAGERTVAVVAGPGTGKTGTLVARIAHLIEKRGVRPTEITAVTFTNQAAAELRARLEGRLGGKRALRGLTVGTFHAICRELLGGAALIGEGEALALCAQIAGEMGLKIAPRKVLEGISRIKGGSDPASAGVPPSLFEEYGRRLRSAGLRDFDDLLLDALALDTAGKRCFHHLLVDEFQDVSDLEYRLVAKWSQGGRLFVIGDPDQSIYGFRGAEGRCFERLRAECPALREIALVKNYRSTPQVLGCALPLIAHNPGGPRRLEATRPDGPAVRLLRAGSEFSQGIALAKEIGRMTGGMDMLAAGTRGREPERLRAFSEMAILCRTHRQLETVEECLRHDGIPCVIAGREDFLQDERVRGALGFFRSLLGPGDALSAVAGLQLGFGCPADLAAAVAAQLGEAGAWDLPALRAAFGGQSWVDGWLAAAEELLPRAAKEKPRKLLERWVALCPGGGEKAVERLLAMAVFSPTMPAFLETLLLGREGDLKRASGWEYASGAVSLMTLHGAKGLEFPVVFLAGFKDRSIPLESGRGPVDREEERRLCYVGMTRAKEELILAGWGDPSPFEKELPAGACQIETVGEAPAAKQMTLF</sequence>
<keyword evidence="2 5" id="KW-0378">Hydrolase</keyword>
<dbReference type="Gene3D" id="1.10.486.10">
    <property type="entry name" value="PCRA, domain 4"/>
    <property type="match status" value="2"/>
</dbReference>
<dbReference type="InterPro" id="IPR014017">
    <property type="entry name" value="DNA_helicase_UvrD-like_C"/>
</dbReference>
<dbReference type="Gene3D" id="1.10.10.160">
    <property type="match status" value="1"/>
</dbReference>
<dbReference type="SUPFAM" id="SSF89550">
    <property type="entry name" value="PHP domain-like"/>
    <property type="match status" value="1"/>
</dbReference>
<evidence type="ECO:0000256" key="5">
    <source>
        <dbReference type="PROSITE-ProRule" id="PRU00560"/>
    </source>
</evidence>
<dbReference type="PROSITE" id="PS51217">
    <property type="entry name" value="UVRD_HELICASE_CTER"/>
    <property type="match status" value="1"/>
</dbReference>
<reference evidence="11" key="1">
    <citation type="submission" date="2016-11" db="EMBL/GenBank/DDBJ databases">
        <authorList>
            <person name="Jaros S."/>
            <person name="Januszkiewicz K."/>
            <person name="Wedrychowicz H."/>
        </authorList>
    </citation>
    <scope>NUCLEOTIDE SEQUENCE [LARGE SCALE GENOMIC DNA]</scope>
    <source>
        <strain evidence="11">DSM 4029</strain>
    </source>
</reference>
<protein>
    <submittedName>
        <fullName evidence="10">TIGR00375 family protein</fullName>
    </submittedName>
    <submittedName>
        <fullName evidence="9">UvrD-helicase domain-containing protein</fullName>
    </submittedName>
</protein>
<dbReference type="EMBL" id="WWVX01000001">
    <property type="protein sequence ID" value="MZL68412.1"/>
    <property type="molecule type" value="Genomic_DNA"/>
</dbReference>
<dbReference type="AlphaFoldDB" id="A0AAQ1MCI0"/>
<dbReference type="InterPro" id="IPR016195">
    <property type="entry name" value="Pol/histidinol_Pase-like"/>
</dbReference>
<dbReference type="PANTHER" id="PTHR40084:SF1">
    <property type="entry name" value="PHOSPHOTRANSFERASE"/>
    <property type="match status" value="1"/>
</dbReference>
<organism evidence="10 11">
    <name type="scientific">Bittarella massiliensis</name>
    <name type="common">ex Durand et al. 2017</name>
    <dbReference type="NCBI Taxonomy" id="1720313"/>
    <lineage>
        <taxon>Bacteria</taxon>
        <taxon>Bacillati</taxon>
        <taxon>Bacillota</taxon>
        <taxon>Clostridia</taxon>
        <taxon>Eubacteriales</taxon>
        <taxon>Oscillospiraceae</taxon>
        <taxon>Bittarella (ex Durand et al. 2017)</taxon>
    </lineage>
</organism>
<evidence type="ECO:0000313" key="10">
    <source>
        <dbReference type="EMBL" id="SHF87170.1"/>
    </source>
</evidence>
<evidence type="ECO:0000256" key="1">
    <source>
        <dbReference type="ARBA" id="ARBA00022741"/>
    </source>
</evidence>
<reference evidence="9 12" key="3">
    <citation type="journal article" date="2019" name="Nat. Med.">
        <title>A library of human gut bacterial isolates paired with longitudinal multiomics data enables mechanistic microbiome research.</title>
        <authorList>
            <person name="Poyet M."/>
            <person name="Groussin M."/>
            <person name="Gibbons S.M."/>
            <person name="Avila-Pacheco J."/>
            <person name="Jiang X."/>
            <person name="Kearney S.M."/>
            <person name="Perrotta A.R."/>
            <person name="Berdy B."/>
            <person name="Zhao S."/>
            <person name="Lieberman T.D."/>
            <person name="Swanson P.K."/>
            <person name="Smith M."/>
            <person name="Roesemann S."/>
            <person name="Alexander J.E."/>
            <person name="Rich S.A."/>
            <person name="Livny J."/>
            <person name="Vlamakis H."/>
            <person name="Clish C."/>
            <person name="Bullock K."/>
            <person name="Deik A."/>
            <person name="Scott J."/>
            <person name="Pierce K.A."/>
            <person name="Xavier R.J."/>
            <person name="Alm E.J."/>
        </authorList>
    </citation>
    <scope>NUCLEOTIDE SEQUENCE [LARGE SCALE GENOMIC DNA]</scope>
    <source>
        <strain evidence="9 12">BIOML-A2</strain>
    </source>
</reference>
<accession>A0AAQ1MCI0</accession>
<dbReference type="GO" id="GO:0004386">
    <property type="term" value="F:helicase activity"/>
    <property type="evidence" value="ECO:0007669"/>
    <property type="project" value="UniProtKB-UniRule"/>
</dbReference>
<evidence type="ECO:0000256" key="6">
    <source>
        <dbReference type="SAM" id="MobiDB-lite"/>
    </source>
</evidence>
<reference evidence="10" key="2">
    <citation type="submission" date="2016-11" db="EMBL/GenBank/DDBJ databases">
        <authorList>
            <person name="Varghese N."/>
            <person name="Submissions S."/>
        </authorList>
    </citation>
    <scope>NUCLEOTIDE SEQUENCE</scope>
    <source>
        <strain evidence="10">DSM 4029</strain>
    </source>
</reference>
<evidence type="ECO:0000256" key="2">
    <source>
        <dbReference type="ARBA" id="ARBA00022801"/>
    </source>
</evidence>
<gene>
    <name evidence="9" type="ORF">GT747_01305</name>
    <name evidence="10" type="ORF">SAMN05444424_0991</name>
</gene>
<dbReference type="Proteomes" id="UP000184089">
    <property type="component" value="Unassembled WGS sequence"/>
</dbReference>
<proteinExistence type="predicted"/>
<feature type="domain" description="UvrD-like helicase ATP-binding" evidence="7">
    <location>
        <begin position="461"/>
        <end position="711"/>
    </location>
</feature>
<comment type="caution">
    <text evidence="10">The sequence shown here is derived from an EMBL/GenBank/DDBJ whole genome shotgun (WGS) entry which is preliminary data.</text>
</comment>
<keyword evidence="1 5" id="KW-0547">Nucleotide-binding</keyword>
<evidence type="ECO:0000256" key="4">
    <source>
        <dbReference type="ARBA" id="ARBA00022840"/>
    </source>
</evidence>
<evidence type="ECO:0000313" key="11">
    <source>
        <dbReference type="Proteomes" id="UP000184089"/>
    </source>
</evidence>
<dbReference type="RefSeq" id="WP_073260995.1">
    <property type="nucleotide sequence ID" value="NZ_FQVY01000001.1"/>
</dbReference>
<evidence type="ECO:0000259" key="7">
    <source>
        <dbReference type="PROSITE" id="PS51198"/>
    </source>
</evidence>